<dbReference type="Proteomes" id="UP001321047">
    <property type="component" value="Unassembled WGS sequence"/>
</dbReference>
<evidence type="ECO:0000313" key="2">
    <source>
        <dbReference type="Proteomes" id="UP001321047"/>
    </source>
</evidence>
<accession>A0AAP2Z7M5</accession>
<sequence>MHPHCLFTQTTSCSHPTDVSALSPAARAVVEDVRPTLEATLCHTVGIECGSTRTPVRSLERDDDE</sequence>
<name>A0AAP2Z7M5_9EURY</name>
<evidence type="ECO:0000313" key="1">
    <source>
        <dbReference type="EMBL" id="MCU4751820.1"/>
    </source>
</evidence>
<gene>
    <name evidence="1" type="ORF">OB919_07465</name>
</gene>
<comment type="caution">
    <text evidence="1">The sequence shown here is derived from an EMBL/GenBank/DDBJ whole genome shotgun (WGS) entry which is preliminary data.</text>
</comment>
<proteinExistence type="predicted"/>
<keyword evidence="2" id="KW-1185">Reference proteome</keyword>
<dbReference type="EMBL" id="JAOPJZ010000004">
    <property type="protein sequence ID" value="MCU4751820.1"/>
    <property type="molecule type" value="Genomic_DNA"/>
</dbReference>
<organism evidence="1 2">
    <name type="scientific">Natronosalvus hydrolyticus</name>
    <dbReference type="NCBI Taxonomy" id="2979988"/>
    <lineage>
        <taxon>Archaea</taxon>
        <taxon>Methanobacteriati</taxon>
        <taxon>Methanobacteriota</taxon>
        <taxon>Stenosarchaea group</taxon>
        <taxon>Halobacteria</taxon>
        <taxon>Halobacteriales</taxon>
        <taxon>Natrialbaceae</taxon>
        <taxon>Natronosalvus</taxon>
    </lineage>
</organism>
<dbReference type="RefSeq" id="WP_342807987.1">
    <property type="nucleotide sequence ID" value="NZ_JAOPJZ010000004.1"/>
</dbReference>
<dbReference type="AlphaFoldDB" id="A0AAP2Z7M5"/>
<reference evidence="1 2" key="1">
    <citation type="submission" date="2022-09" db="EMBL/GenBank/DDBJ databases">
        <title>Enrichment on poylsaccharides allowed isolation of novel metabolic and taxonomic groups of Haloarchaea.</title>
        <authorList>
            <person name="Sorokin D.Y."/>
            <person name="Elcheninov A.G."/>
            <person name="Khizhniak T.V."/>
            <person name="Kolganova T.V."/>
            <person name="Kublanov I.V."/>
        </authorList>
    </citation>
    <scope>NUCLEOTIDE SEQUENCE [LARGE SCALE GENOMIC DNA]</scope>
    <source>
        <strain evidence="1 2">AArc-curdl1</strain>
    </source>
</reference>
<protein>
    <submittedName>
        <fullName evidence="1">Uncharacterized protein</fullName>
    </submittedName>
</protein>